<keyword evidence="2" id="KW-0539">Nucleus</keyword>
<evidence type="ECO:0000313" key="7">
    <source>
        <dbReference type="Proteomes" id="UP000824782"/>
    </source>
</evidence>
<feature type="non-terminal residue" evidence="6">
    <location>
        <position position="336"/>
    </location>
</feature>
<dbReference type="GO" id="GO:0003950">
    <property type="term" value="F:NAD+ poly-ADP-ribosyltransferase activity"/>
    <property type="evidence" value="ECO:0007669"/>
    <property type="project" value="TreeGrafter"/>
</dbReference>
<dbReference type="InterPro" id="IPR037197">
    <property type="entry name" value="WWE_dom_sf"/>
</dbReference>
<dbReference type="InterPro" id="IPR004170">
    <property type="entry name" value="WWE_dom"/>
</dbReference>
<dbReference type="Gene3D" id="3.30.720.50">
    <property type="match status" value="1"/>
</dbReference>
<evidence type="ECO:0000256" key="1">
    <source>
        <dbReference type="ARBA" id="ARBA00004123"/>
    </source>
</evidence>
<feature type="compositionally biased region" description="Polar residues" evidence="4">
    <location>
        <begin position="89"/>
        <end position="114"/>
    </location>
</feature>
<dbReference type="EMBL" id="WNYA01053373">
    <property type="protein sequence ID" value="KAG8535949.1"/>
    <property type="molecule type" value="Genomic_DNA"/>
</dbReference>
<proteinExistence type="inferred from homology"/>
<sequence length="336" mass="36896">PNPTTTPLPTTEPSRPAELLMDGPSVEPPTAPSGSPTGPSRLPDPLTKVLEEKSTTSPAASPNSGQPVTTSADRPPTTPSVPPTSPGSFVNSTTKGSSVPQGKPKTSSTVSPNSGHPVATITPVTSYAGNPSYPRAVPSRLEGPSLSQKKPVKSILKSHAVPDNKPTYTSHPPVVSPTRVDPDKVPEICLSHVWKHCKLGNRCPDVHYYLPYCWQIYKGTDWEDVSDMEEIERQYCDPKVDRVSMIDFRTMKSGVHRVRRLSTVSSVTKASEYVLTTEWLWYWQDEYGTWTQYGHSNVKNVSSTISSSDLEKMYLSKPTTLMSFKAGNQHYVINFR</sequence>
<evidence type="ECO:0000256" key="2">
    <source>
        <dbReference type="ARBA" id="ARBA00023242"/>
    </source>
</evidence>
<name>A0AAV6YKZ5_ENGPU</name>
<gene>
    <name evidence="6" type="ORF">GDO81_027409</name>
</gene>
<dbReference type="Pfam" id="PF23466">
    <property type="entry name" value="WWE_4"/>
    <property type="match status" value="1"/>
</dbReference>
<evidence type="ECO:0000313" key="6">
    <source>
        <dbReference type="EMBL" id="KAG8535949.1"/>
    </source>
</evidence>
<evidence type="ECO:0000256" key="3">
    <source>
        <dbReference type="ARBA" id="ARBA00024347"/>
    </source>
</evidence>
<dbReference type="PANTHER" id="PTHR45740">
    <property type="entry name" value="POLY [ADP-RIBOSE] POLYMERASE"/>
    <property type="match status" value="1"/>
</dbReference>
<dbReference type="PANTHER" id="PTHR45740:SF20">
    <property type="entry name" value="POLY [ADP-RIBOSE] POLYMERASE"/>
    <property type="match status" value="1"/>
</dbReference>
<dbReference type="SUPFAM" id="SSF117839">
    <property type="entry name" value="WWE domain"/>
    <property type="match status" value="1"/>
</dbReference>
<accession>A0AAV6YKZ5</accession>
<dbReference type="GO" id="GO:1990404">
    <property type="term" value="F:NAD+-protein mono-ADP-ribosyltransferase activity"/>
    <property type="evidence" value="ECO:0007669"/>
    <property type="project" value="TreeGrafter"/>
</dbReference>
<evidence type="ECO:0000256" key="4">
    <source>
        <dbReference type="SAM" id="MobiDB-lite"/>
    </source>
</evidence>
<feature type="region of interest" description="Disordered" evidence="4">
    <location>
        <begin position="1"/>
        <end position="179"/>
    </location>
</feature>
<dbReference type="Pfam" id="PF02825">
    <property type="entry name" value="WWE"/>
    <property type="match status" value="1"/>
</dbReference>
<dbReference type="Proteomes" id="UP000824782">
    <property type="component" value="Unassembled WGS sequence"/>
</dbReference>
<feature type="domain" description="WWE" evidence="5">
    <location>
        <begin position="266"/>
        <end position="336"/>
    </location>
</feature>
<comment type="caution">
    <text evidence="6">The sequence shown here is derived from an EMBL/GenBank/DDBJ whole genome shotgun (WGS) entry which is preliminary data.</text>
</comment>
<dbReference type="AlphaFoldDB" id="A0AAV6YKZ5"/>
<comment type="similarity">
    <text evidence="3">Belongs to the ARTD/PARP family.</text>
</comment>
<dbReference type="GO" id="GO:0005634">
    <property type="term" value="C:nucleus"/>
    <property type="evidence" value="ECO:0007669"/>
    <property type="project" value="UniProtKB-SubCell"/>
</dbReference>
<keyword evidence="7" id="KW-1185">Reference proteome</keyword>
<dbReference type="InterPro" id="IPR051712">
    <property type="entry name" value="ARTD-AVP"/>
</dbReference>
<dbReference type="PROSITE" id="PS50918">
    <property type="entry name" value="WWE"/>
    <property type="match status" value="1"/>
</dbReference>
<organism evidence="6 7">
    <name type="scientific">Engystomops pustulosus</name>
    <name type="common">Tungara frog</name>
    <name type="synonym">Physalaemus pustulosus</name>
    <dbReference type="NCBI Taxonomy" id="76066"/>
    <lineage>
        <taxon>Eukaryota</taxon>
        <taxon>Metazoa</taxon>
        <taxon>Chordata</taxon>
        <taxon>Craniata</taxon>
        <taxon>Vertebrata</taxon>
        <taxon>Euteleostomi</taxon>
        <taxon>Amphibia</taxon>
        <taxon>Batrachia</taxon>
        <taxon>Anura</taxon>
        <taxon>Neobatrachia</taxon>
        <taxon>Hyloidea</taxon>
        <taxon>Leptodactylidae</taxon>
        <taxon>Leiuperinae</taxon>
        <taxon>Engystomops</taxon>
    </lineage>
</organism>
<reference evidence="6" key="1">
    <citation type="thesis" date="2020" institute="ProQuest LLC" country="789 East Eisenhower Parkway, Ann Arbor, MI, USA">
        <title>Comparative Genomics and Chromosome Evolution.</title>
        <authorList>
            <person name="Mudd A.B."/>
        </authorList>
    </citation>
    <scope>NUCLEOTIDE SEQUENCE</scope>
    <source>
        <strain evidence="6">237g6f4</strain>
        <tissue evidence="6">Blood</tissue>
    </source>
</reference>
<protein>
    <recommendedName>
        <fullName evidence="5">WWE domain-containing protein</fullName>
    </recommendedName>
</protein>
<feature type="compositionally biased region" description="Polar residues" evidence="4">
    <location>
        <begin position="55"/>
        <end position="72"/>
    </location>
</feature>
<feature type="compositionally biased region" description="Pro residues" evidence="4">
    <location>
        <begin position="76"/>
        <end position="85"/>
    </location>
</feature>
<feature type="non-terminal residue" evidence="6">
    <location>
        <position position="1"/>
    </location>
</feature>
<evidence type="ECO:0000259" key="5">
    <source>
        <dbReference type="PROSITE" id="PS50918"/>
    </source>
</evidence>
<comment type="subcellular location">
    <subcellularLocation>
        <location evidence="1">Nucleus</location>
    </subcellularLocation>
</comment>